<keyword evidence="9 11" id="KW-1133">Transmembrane helix</keyword>
<dbReference type="PANTHER" id="PTHR43394">
    <property type="entry name" value="ATP-DEPENDENT PERMEASE MDL1, MITOCHONDRIAL"/>
    <property type="match status" value="1"/>
</dbReference>
<evidence type="ECO:0000256" key="2">
    <source>
        <dbReference type="ARBA" id="ARBA00022448"/>
    </source>
</evidence>
<dbReference type="OrthoDB" id="437054at2"/>
<dbReference type="SMART" id="SM00382">
    <property type="entry name" value="AAA"/>
    <property type="match status" value="1"/>
</dbReference>
<dbReference type="InterPro" id="IPR027417">
    <property type="entry name" value="P-loop_NTPase"/>
</dbReference>
<dbReference type="CDD" id="cd00038">
    <property type="entry name" value="CAP_ED"/>
    <property type="match status" value="1"/>
</dbReference>
<dbReference type="PROSITE" id="PS50990">
    <property type="entry name" value="PEPTIDASE_C39"/>
    <property type="match status" value="1"/>
</dbReference>
<dbReference type="EMBL" id="AP018227">
    <property type="protein sequence ID" value="BAY83003.1"/>
    <property type="molecule type" value="Genomic_DNA"/>
</dbReference>
<evidence type="ECO:0000256" key="11">
    <source>
        <dbReference type="SAM" id="Phobius"/>
    </source>
</evidence>
<evidence type="ECO:0000256" key="3">
    <source>
        <dbReference type="ARBA" id="ARBA00022475"/>
    </source>
</evidence>
<evidence type="ECO:0000313" key="16">
    <source>
        <dbReference type="EMBL" id="BAY83003.1"/>
    </source>
</evidence>
<dbReference type="Pfam" id="PF00005">
    <property type="entry name" value="ABC_tran"/>
    <property type="match status" value="1"/>
</dbReference>
<dbReference type="SUPFAM" id="SSF52540">
    <property type="entry name" value="P-loop containing nucleoside triphosphate hydrolases"/>
    <property type="match status" value="1"/>
</dbReference>
<dbReference type="InterPro" id="IPR017871">
    <property type="entry name" value="ABC_transporter-like_CS"/>
</dbReference>
<name>A0A1Z4LP81_9CYAN</name>
<feature type="transmembrane region" description="Helical" evidence="11">
    <location>
        <begin position="572"/>
        <end position="593"/>
    </location>
</feature>
<feature type="domain" description="ABC transporter" evidence="13">
    <location>
        <begin position="779"/>
        <end position="1015"/>
    </location>
</feature>
<dbReference type="GO" id="GO:0005886">
    <property type="term" value="C:plasma membrane"/>
    <property type="evidence" value="ECO:0007669"/>
    <property type="project" value="UniProtKB-SubCell"/>
</dbReference>
<keyword evidence="2" id="KW-0813">Transport</keyword>
<dbReference type="GO" id="GO:0006508">
    <property type="term" value="P:proteolysis"/>
    <property type="evidence" value="ECO:0007669"/>
    <property type="project" value="InterPro"/>
</dbReference>
<dbReference type="PROSITE" id="PS50893">
    <property type="entry name" value="ABC_TRANSPORTER_2"/>
    <property type="match status" value="1"/>
</dbReference>
<evidence type="ECO:0000259" key="13">
    <source>
        <dbReference type="PROSITE" id="PS50893"/>
    </source>
</evidence>
<dbReference type="SUPFAM" id="SSF51206">
    <property type="entry name" value="cAMP-binding domain-like"/>
    <property type="match status" value="1"/>
</dbReference>
<dbReference type="InterPro" id="IPR005074">
    <property type="entry name" value="Peptidase_C39"/>
</dbReference>
<evidence type="ECO:0000259" key="12">
    <source>
        <dbReference type="PROSITE" id="PS50042"/>
    </source>
</evidence>
<dbReference type="FunFam" id="3.40.50.300:FF:000299">
    <property type="entry name" value="ABC transporter ATP-binding protein/permease"/>
    <property type="match status" value="1"/>
</dbReference>
<accession>A0A1Z4LP81</accession>
<feature type="transmembrane region" description="Helical" evidence="11">
    <location>
        <begin position="599"/>
        <end position="618"/>
    </location>
</feature>
<dbReference type="Pfam" id="PF00664">
    <property type="entry name" value="ABC_membrane"/>
    <property type="match status" value="1"/>
</dbReference>
<evidence type="ECO:0000256" key="1">
    <source>
        <dbReference type="ARBA" id="ARBA00004651"/>
    </source>
</evidence>
<keyword evidence="7" id="KW-0645">Protease</keyword>
<dbReference type="PROSITE" id="PS50929">
    <property type="entry name" value="ABC_TM1F"/>
    <property type="match status" value="1"/>
</dbReference>
<evidence type="ECO:0000256" key="7">
    <source>
        <dbReference type="ARBA" id="ARBA00022807"/>
    </source>
</evidence>
<dbReference type="GO" id="GO:0016887">
    <property type="term" value="F:ATP hydrolysis activity"/>
    <property type="evidence" value="ECO:0007669"/>
    <property type="project" value="InterPro"/>
</dbReference>
<dbReference type="GO" id="GO:0015421">
    <property type="term" value="F:ABC-type oligopeptide transporter activity"/>
    <property type="evidence" value="ECO:0007669"/>
    <property type="project" value="TreeGrafter"/>
</dbReference>
<keyword evidence="5" id="KW-0547">Nucleotide-binding</keyword>
<feature type="transmembrane region" description="Helical" evidence="11">
    <location>
        <begin position="465"/>
        <end position="487"/>
    </location>
</feature>
<keyword evidence="7" id="KW-0788">Thiol protease</keyword>
<reference evidence="16 17" key="1">
    <citation type="submission" date="2017-06" db="EMBL/GenBank/DDBJ databases">
        <title>Genome sequencing of cyanobaciteial culture collection at National Institute for Environmental Studies (NIES).</title>
        <authorList>
            <person name="Hirose Y."/>
            <person name="Shimura Y."/>
            <person name="Fujisawa T."/>
            <person name="Nakamura Y."/>
            <person name="Kawachi M."/>
        </authorList>
    </citation>
    <scope>NUCLEOTIDE SEQUENCE [LARGE SCALE GENOMIC DNA]</scope>
    <source>
        <strain evidence="16 17">NIES-267</strain>
    </source>
</reference>
<feature type="domain" description="ABC transmembrane type-1" evidence="14">
    <location>
        <begin position="465"/>
        <end position="744"/>
    </location>
</feature>
<dbReference type="InterPro" id="IPR003439">
    <property type="entry name" value="ABC_transporter-like_ATP-bd"/>
</dbReference>
<keyword evidence="10 11" id="KW-0472">Membrane</keyword>
<keyword evidence="8" id="KW-0067">ATP-binding</keyword>
<gene>
    <name evidence="16" type="ORF">NIES267_24890</name>
</gene>
<proteinExistence type="predicted"/>
<dbReference type="Gene3D" id="3.40.50.300">
    <property type="entry name" value="P-loop containing nucleotide triphosphate hydrolases"/>
    <property type="match status" value="1"/>
</dbReference>
<keyword evidence="3" id="KW-1003">Cell membrane</keyword>
<dbReference type="Gene3D" id="1.20.1560.10">
    <property type="entry name" value="ABC transporter type 1, transmembrane domain"/>
    <property type="match status" value="1"/>
</dbReference>
<evidence type="ECO:0000256" key="4">
    <source>
        <dbReference type="ARBA" id="ARBA00022692"/>
    </source>
</evidence>
<evidence type="ECO:0000256" key="10">
    <source>
        <dbReference type="ARBA" id="ARBA00023136"/>
    </source>
</evidence>
<dbReference type="Proteomes" id="UP000218418">
    <property type="component" value="Chromosome"/>
</dbReference>
<dbReference type="PROSITE" id="PS00211">
    <property type="entry name" value="ABC_TRANSPORTER_1"/>
    <property type="match status" value="1"/>
</dbReference>
<feature type="domain" description="Peptidase C39" evidence="15">
    <location>
        <begin position="313"/>
        <end position="432"/>
    </location>
</feature>
<dbReference type="CDD" id="cd18568">
    <property type="entry name" value="ABC_6TM_HetC_like"/>
    <property type="match status" value="1"/>
</dbReference>
<dbReference type="InterPro" id="IPR003593">
    <property type="entry name" value="AAA+_ATPase"/>
</dbReference>
<dbReference type="PANTHER" id="PTHR43394:SF1">
    <property type="entry name" value="ATP-BINDING CASSETTE SUB-FAMILY B MEMBER 10, MITOCHONDRIAL"/>
    <property type="match status" value="1"/>
</dbReference>
<feature type="transmembrane region" description="Helical" evidence="11">
    <location>
        <begin position="499"/>
        <end position="519"/>
    </location>
</feature>
<comment type="subcellular location">
    <subcellularLocation>
        <location evidence="1">Cell membrane</location>
        <topology evidence="1">Multi-pass membrane protein</topology>
    </subcellularLocation>
</comment>
<evidence type="ECO:0000256" key="5">
    <source>
        <dbReference type="ARBA" id="ARBA00022741"/>
    </source>
</evidence>
<evidence type="ECO:0000259" key="15">
    <source>
        <dbReference type="PROSITE" id="PS50990"/>
    </source>
</evidence>
<evidence type="ECO:0000256" key="6">
    <source>
        <dbReference type="ARBA" id="ARBA00022801"/>
    </source>
</evidence>
<dbReference type="InterPro" id="IPR000595">
    <property type="entry name" value="cNMP-bd_dom"/>
</dbReference>
<dbReference type="Pfam" id="PF03412">
    <property type="entry name" value="Peptidase_C39"/>
    <property type="match status" value="1"/>
</dbReference>
<dbReference type="InterPro" id="IPR011527">
    <property type="entry name" value="ABC1_TM_dom"/>
</dbReference>
<dbReference type="PROSITE" id="PS50042">
    <property type="entry name" value="CNMP_BINDING_3"/>
    <property type="match status" value="1"/>
</dbReference>
<evidence type="ECO:0000256" key="9">
    <source>
        <dbReference type="ARBA" id="ARBA00022989"/>
    </source>
</evidence>
<dbReference type="Pfam" id="PF00027">
    <property type="entry name" value="cNMP_binding"/>
    <property type="match status" value="1"/>
</dbReference>
<protein>
    <submittedName>
        <fullName evidence="16">Cyclic nucleotide-regulated ABC bacteriocin/lantibiotic exporter</fullName>
    </submittedName>
</protein>
<evidence type="ECO:0000259" key="14">
    <source>
        <dbReference type="PROSITE" id="PS50929"/>
    </source>
</evidence>
<dbReference type="CDD" id="cd02418">
    <property type="entry name" value="Peptidase_C39B"/>
    <property type="match status" value="1"/>
</dbReference>
<dbReference type="GO" id="GO:0005524">
    <property type="term" value="F:ATP binding"/>
    <property type="evidence" value="ECO:0007669"/>
    <property type="project" value="UniProtKB-KW"/>
</dbReference>
<sequence length="1021" mass="115086">MQSVFSQEQLCSKIIPIFAESLTEQDIKGCLKDLEIIEPKIVKLFWQSTEAKPGIYIVLEGRVRILDNSDNLITTVSSGTAFGEQTLFREQSFFFLAARASTSVKLCFIPGGVIHELIGKNPQIREIIYQRADFWDLLVLFRQNSQLKSSISPEKFFKALTQFERYQIQPGEDISQLHLNTKLLILRQGELKDARGDKFTPGKIYTDLPEKLQVMQPTIAYILKNSDFIAVIEQCPQLDRWSDPSEVLPSTENSKHSFKSWVKPSQTNNERKVIPFPSQGKQEQNKRLLFPSPKVKAKQFWQNFTKSYPFFAQQSGSDCGAACLVMIGRYWGQRLSANRVREIANISRDGASLRSLAAAAESVGFASRPVKATLDKLGQQTLPAVVHWEGKHYIVVYQITSKKVIVCDPAIGQRSFTHDEFRAKWTGYALLLQPTVKLKDAEGKSTGLWKYLELVKPHWKILAEIFVASLIIQVFGLITPLFTQLLLDKVIVQGSIVTLNAVGLGLIIFGLFRIAVNAVRQYLLSHTANRISVAMLVGFLKHTFRLPLSYFESRYVGDITSRIQENQSIQSFLTGETLSIILDLLTVIVYMGMMFWYNWQLAMLVLCIVPPFFILALASTSILRKMSREIFNASAEQSSYLIQSLTGIRSVRSMAIEQTVRWRWEELLNHLIKIDFKAEIIGLRLQIISSSIDTISTTGLLWYGSYLVINGQLTIGQLIAFNMLLGNVISPFKRLSLVWNDFQEILISAERLNDVLEAEPEEDLLLKPRKPISRLRGYIRFENVTFRYHPESEKNVLENLNFEIHPEQMIAVVGRSGSGKTTLSKLILGLYPATNGKVIVDGHDVSKIALKSLRRQIGVVDQDTFLFGGTIRENIALAHPEASLEEILEAARLAGADEFIQQLPMGYETHIGEGGGMLSGGQRQRLAIARALLGNPRFLIFDEATSSLDAESERIIQNNLKTILKGRTSLIIAHRLSTVRNADLLLVLDQGVLVESGTHDELIAKKGHYYYLNQQQLSQVG</sequence>
<dbReference type="AlphaFoldDB" id="A0A1Z4LP81"/>
<organism evidence="16 17">
    <name type="scientific">Calothrix parasitica NIES-267</name>
    <dbReference type="NCBI Taxonomy" id="1973488"/>
    <lineage>
        <taxon>Bacteria</taxon>
        <taxon>Bacillati</taxon>
        <taxon>Cyanobacteriota</taxon>
        <taxon>Cyanophyceae</taxon>
        <taxon>Nostocales</taxon>
        <taxon>Calotrichaceae</taxon>
        <taxon>Calothrix</taxon>
    </lineage>
</organism>
<dbReference type="InterPro" id="IPR014710">
    <property type="entry name" value="RmlC-like_jellyroll"/>
</dbReference>
<keyword evidence="6" id="KW-0378">Hydrolase</keyword>
<feature type="domain" description="Cyclic nucleotide-binding" evidence="12">
    <location>
        <begin position="55"/>
        <end position="130"/>
    </location>
</feature>
<dbReference type="InterPro" id="IPR039421">
    <property type="entry name" value="Type_1_exporter"/>
</dbReference>
<dbReference type="GO" id="GO:0008234">
    <property type="term" value="F:cysteine-type peptidase activity"/>
    <property type="evidence" value="ECO:0007669"/>
    <property type="project" value="UniProtKB-KW"/>
</dbReference>
<keyword evidence="17" id="KW-1185">Reference proteome</keyword>
<dbReference type="Gene3D" id="2.60.120.10">
    <property type="entry name" value="Jelly Rolls"/>
    <property type="match status" value="1"/>
</dbReference>
<evidence type="ECO:0000256" key="8">
    <source>
        <dbReference type="ARBA" id="ARBA00022840"/>
    </source>
</evidence>
<evidence type="ECO:0000313" key="17">
    <source>
        <dbReference type="Proteomes" id="UP000218418"/>
    </source>
</evidence>
<dbReference type="Gene3D" id="3.90.70.10">
    <property type="entry name" value="Cysteine proteinases"/>
    <property type="match status" value="1"/>
</dbReference>
<dbReference type="InterPro" id="IPR036640">
    <property type="entry name" value="ABC1_TM_sf"/>
</dbReference>
<dbReference type="SUPFAM" id="SSF90123">
    <property type="entry name" value="ABC transporter transmembrane region"/>
    <property type="match status" value="1"/>
</dbReference>
<feature type="transmembrane region" description="Helical" evidence="11">
    <location>
        <begin position="531"/>
        <end position="551"/>
    </location>
</feature>
<keyword evidence="4 11" id="KW-0812">Transmembrane</keyword>
<dbReference type="InterPro" id="IPR018490">
    <property type="entry name" value="cNMP-bd_dom_sf"/>
</dbReference>